<name>A0A0F3RGG1_9RICK</name>
<proteinExistence type="predicted"/>
<dbReference type="Proteomes" id="UP000033736">
    <property type="component" value="Unassembled WGS sequence"/>
</dbReference>
<comment type="caution">
    <text evidence="1">The sequence shown here is derived from an EMBL/GenBank/DDBJ whole genome shotgun (WGS) entry which is preliminary data.</text>
</comment>
<keyword evidence="2" id="KW-1185">Reference proteome</keyword>
<dbReference type="EMBL" id="LAOQ01000002">
    <property type="protein sequence ID" value="KJW05096.1"/>
    <property type="molecule type" value="Genomic_DNA"/>
</dbReference>
<gene>
    <name evidence="1" type="ORF">RAT170B_0797</name>
</gene>
<organism evidence="1 2">
    <name type="scientific">Rickettsia argasii T170-B</name>
    <dbReference type="NCBI Taxonomy" id="1268837"/>
    <lineage>
        <taxon>Bacteria</taxon>
        <taxon>Pseudomonadati</taxon>
        <taxon>Pseudomonadota</taxon>
        <taxon>Alphaproteobacteria</taxon>
        <taxon>Rickettsiales</taxon>
        <taxon>Rickettsiaceae</taxon>
        <taxon>Rickettsieae</taxon>
        <taxon>Rickettsia</taxon>
        <taxon>spotted fever group</taxon>
    </lineage>
</organism>
<accession>A0A0F3RGG1</accession>
<reference evidence="1 2" key="1">
    <citation type="submission" date="2015-01" db="EMBL/GenBank/DDBJ databases">
        <title>Genome Sequencing of Rickettsiales /home/snadendla/prok_pipe/test/illegal_ec_num.txt.</title>
        <authorList>
            <person name="Daugherty S.C."/>
            <person name="Su Q."/>
            <person name="Abolude K."/>
            <person name="Beier-Sexton M."/>
            <person name="Carlyon J.A."/>
            <person name="Carter R."/>
            <person name="Day N.P."/>
            <person name="Dumler S.J."/>
            <person name="Dyachenko V."/>
            <person name="Godinez A."/>
            <person name="Kurtti T.J."/>
            <person name="Lichay M."/>
            <person name="Mullins K.E."/>
            <person name="Ott S."/>
            <person name="Pappas-Brown V."/>
            <person name="Paris D.H."/>
            <person name="Patel P."/>
            <person name="Richards A.L."/>
            <person name="Sadzewicz L."/>
            <person name="Sears K."/>
            <person name="Seidman D."/>
            <person name="Sengamalay N."/>
            <person name="Stenos J."/>
            <person name="Tallon L.J."/>
            <person name="Vincent G."/>
            <person name="Fraser C.M."/>
            <person name="Munderloh U."/>
            <person name="Dunning-Hotopp J.C."/>
        </authorList>
    </citation>
    <scope>NUCLEOTIDE SEQUENCE [LARGE SCALE GENOMIC DNA]</scope>
    <source>
        <strain evidence="1 2">T170-B</strain>
    </source>
</reference>
<protein>
    <submittedName>
        <fullName evidence="1">Uncharacterized protein</fullName>
    </submittedName>
</protein>
<evidence type="ECO:0000313" key="1">
    <source>
        <dbReference type="EMBL" id="KJW05096.1"/>
    </source>
</evidence>
<evidence type="ECO:0000313" key="2">
    <source>
        <dbReference type="Proteomes" id="UP000033736"/>
    </source>
</evidence>
<sequence length="51" mass="6013">MVIFYKSQDIVGILFIAVKFLTRKNHIKLYSIYKNLELIIIDNSIENKAIK</sequence>
<dbReference type="PATRIC" id="fig|1268837.3.peg.922"/>
<dbReference type="AlphaFoldDB" id="A0A0F3RGG1"/>